<name>A0A6L3ZK78_9FLAO</name>
<gene>
    <name evidence="4" type="primary">egtD</name>
    <name evidence="4" type="ORF">F8C82_06560</name>
</gene>
<dbReference type="EMBL" id="WBVQ01000001">
    <property type="protein sequence ID" value="KAB2818059.1"/>
    <property type="molecule type" value="Genomic_DNA"/>
</dbReference>
<keyword evidence="5" id="KW-1185">Reference proteome</keyword>
<dbReference type="EC" id="2.1.1.44" evidence="4"/>
<dbReference type="OrthoDB" id="5289726at2"/>
<comment type="caution">
    <text evidence="4">The sequence shown here is derived from an EMBL/GenBank/DDBJ whole genome shotgun (WGS) entry which is preliminary data.</text>
</comment>
<dbReference type="InterPro" id="IPR029063">
    <property type="entry name" value="SAM-dependent_MTases_sf"/>
</dbReference>
<dbReference type="PANTHER" id="PTHR43397">
    <property type="entry name" value="ERGOTHIONEINE BIOSYNTHESIS PROTEIN 1"/>
    <property type="match status" value="1"/>
</dbReference>
<dbReference type="AlphaFoldDB" id="A0A6L3ZK78"/>
<sequence length="323" mass="37229">MNKTTALNGFAKDIHQGLTSTPKTLPSKYFYDSDGDKLFQSIMSMPEYYLTDCEFEIFNHQASAILDAIAPHKRPFNLIELGAGDGSKTRVLLDHFQKAGVDFTYCPVDISPDILNELEEKLREELPNIQVELLAGDYFELLNNKIGKFEGRNVFLFLGSTIGNYSYKKSIEFLQKLRAGMRGEDQLLMGADLKKDPSIILSAYNDAHGITKEFNFNLLRRINRELDADFNEANWMHWPTYNPETGEARSYLVSRVKQTVHMKAIDEVYHFKAWEEVHTEISRKFGLDDLQQLANETGFEVVDHFFDCKHYFVDTLWKPTNHS</sequence>
<evidence type="ECO:0000259" key="3">
    <source>
        <dbReference type="Pfam" id="PF10017"/>
    </source>
</evidence>
<dbReference type="Proteomes" id="UP000484164">
    <property type="component" value="Unassembled WGS sequence"/>
</dbReference>
<feature type="domain" description="Histidine-specific methyltransferase SAM-dependent" evidence="3">
    <location>
        <begin position="10"/>
        <end position="318"/>
    </location>
</feature>
<keyword evidence="1 4" id="KW-0489">Methyltransferase</keyword>
<dbReference type="RefSeq" id="WP_151692747.1">
    <property type="nucleotide sequence ID" value="NZ_BMGX01000002.1"/>
</dbReference>
<dbReference type="InterPro" id="IPR035094">
    <property type="entry name" value="EgtD"/>
</dbReference>
<dbReference type="InterPro" id="IPR017804">
    <property type="entry name" value="MeTrfase_EgtD-like"/>
</dbReference>
<dbReference type="PANTHER" id="PTHR43397:SF1">
    <property type="entry name" value="ERGOTHIONEINE BIOSYNTHESIS PROTEIN 1"/>
    <property type="match status" value="1"/>
</dbReference>
<dbReference type="InterPro" id="IPR019257">
    <property type="entry name" value="MeTrfase_dom"/>
</dbReference>
<evidence type="ECO:0000313" key="5">
    <source>
        <dbReference type="Proteomes" id="UP000484164"/>
    </source>
</evidence>
<evidence type="ECO:0000256" key="1">
    <source>
        <dbReference type="ARBA" id="ARBA00022603"/>
    </source>
</evidence>
<dbReference type="InterPro" id="IPR051128">
    <property type="entry name" value="EgtD_Methyltrsf_superfamily"/>
</dbReference>
<evidence type="ECO:0000313" key="4">
    <source>
        <dbReference type="EMBL" id="KAB2818059.1"/>
    </source>
</evidence>
<dbReference type="GO" id="GO:0052706">
    <property type="term" value="F:L-histidine N(alpha)-methyltransferase activity"/>
    <property type="evidence" value="ECO:0007669"/>
    <property type="project" value="UniProtKB-EC"/>
</dbReference>
<organism evidence="4 5">
    <name type="scientific">Phaeocystidibacter marisrubri</name>
    <dbReference type="NCBI Taxonomy" id="1577780"/>
    <lineage>
        <taxon>Bacteria</taxon>
        <taxon>Pseudomonadati</taxon>
        <taxon>Bacteroidota</taxon>
        <taxon>Flavobacteriia</taxon>
        <taxon>Flavobacteriales</taxon>
        <taxon>Phaeocystidibacteraceae</taxon>
        <taxon>Phaeocystidibacter</taxon>
    </lineage>
</organism>
<dbReference type="Gene3D" id="3.40.50.150">
    <property type="entry name" value="Vaccinia Virus protein VP39"/>
    <property type="match status" value="1"/>
</dbReference>
<dbReference type="NCBIfam" id="TIGR03438">
    <property type="entry name" value="egtD_ergothio"/>
    <property type="match status" value="1"/>
</dbReference>
<dbReference type="SUPFAM" id="SSF53335">
    <property type="entry name" value="S-adenosyl-L-methionine-dependent methyltransferases"/>
    <property type="match status" value="1"/>
</dbReference>
<dbReference type="GO" id="GO:0032259">
    <property type="term" value="P:methylation"/>
    <property type="evidence" value="ECO:0007669"/>
    <property type="project" value="UniProtKB-KW"/>
</dbReference>
<dbReference type="Pfam" id="PF10017">
    <property type="entry name" value="Methyltransf_33"/>
    <property type="match status" value="1"/>
</dbReference>
<dbReference type="PIRSF" id="PIRSF018005">
    <property type="entry name" value="UCP018005"/>
    <property type="match status" value="1"/>
</dbReference>
<evidence type="ECO:0000256" key="2">
    <source>
        <dbReference type="ARBA" id="ARBA00022679"/>
    </source>
</evidence>
<protein>
    <submittedName>
        <fullName evidence="4">L-histidine N(Alpha)-methyltransferase</fullName>
        <ecNumber evidence="4">2.1.1.44</ecNumber>
    </submittedName>
</protein>
<accession>A0A6L3ZK78</accession>
<reference evidence="4 5" key="1">
    <citation type="submission" date="2019-10" db="EMBL/GenBank/DDBJ databases">
        <title>Genome sequence of Phaeocystidibacter marisrubri JCM30614 (type strain).</title>
        <authorList>
            <person name="Bowman J.P."/>
        </authorList>
    </citation>
    <scope>NUCLEOTIDE SEQUENCE [LARGE SCALE GENOMIC DNA]</scope>
    <source>
        <strain evidence="4 5">JCM 30614</strain>
    </source>
</reference>
<keyword evidence="2 4" id="KW-0808">Transferase</keyword>
<proteinExistence type="predicted"/>